<organism evidence="1 2">
    <name type="scientific">Fervidobacterium thailandense</name>
    <dbReference type="NCBI Taxonomy" id="1008305"/>
    <lineage>
        <taxon>Bacteria</taxon>
        <taxon>Thermotogati</taxon>
        <taxon>Thermotogota</taxon>
        <taxon>Thermotogae</taxon>
        <taxon>Thermotogales</taxon>
        <taxon>Fervidobacteriaceae</taxon>
        <taxon>Fervidobacterium</taxon>
    </lineage>
</organism>
<dbReference type="Gene3D" id="3.40.50.300">
    <property type="entry name" value="P-loop containing nucleotide triphosphate hydrolases"/>
    <property type="match status" value="1"/>
</dbReference>
<reference evidence="2" key="1">
    <citation type="submission" date="2016-04" db="EMBL/GenBank/DDBJ databases">
        <title>The genome sequence project of a novel Fervidobacterium isolate from a hot spring in Thailand.</title>
        <authorList>
            <person name="Gonzalez J.M."/>
            <person name="Cuecas A."/>
            <person name="Kanoksilapatham W."/>
        </authorList>
    </citation>
    <scope>NUCLEOTIDE SEQUENCE [LARGE SCALE GENOMIC DNA]</scope>
    <source>
        <strain evidence="2">FC2004</strain>
    </source>
</reference>
<proteinExistence type="predicted"/>
<evidence type="ECO:0000313" key="2">
    <source>
        <dbReference type="Proteomes" id="UP000094570"/>
    </source>
</evidence>
<dbReference type="RefSeq" id="WP_083996626.1">
    <property type="nucleotide sequence ID" value="NZ_CP140110.1"/>
</dbReference>
<evidence type="ECO:0008006" key="3">
    <source>
        <dbReference type="Google" id="ProtNLM"/>
    </source>
</evidence>
<dbReference type="InterPro" id="IPR027417">
    <property type="entry name" value="P-loop_NTPase"/>
</dbReference>
<gene>
    <name evidence="1" type="ORF">A4H02_05205</name>
</gene>
<dbReference type="PANTHER" id="PTHR34301:SF8">
    <property type="entry name" value="ATPASE DOMAIN-CONTAINING PROTEIN"/>
    <property type="match status" value="1"/>
</dbReference>
<keyword evidence="2" id="KW-1185">Reference proteome</keyword>
<comment type="caution">
    <text evidence="1">The sequence shown here is derived from an EMBL/GenBank/DDBJ whole genome shotgun (WGS) entry which is preliminary data.</text>
</comment>
<protein>
    <recommendedName>
        <fullName evidence="3">ATP-binding protein</fullName>
    </recommendedName>
</protein>
<dbReference type="Proteomes" id="UP000094570">
    <property type="component" value="Unassembled WGS sequence"/>
</dbReference>
<dbReference type="SUPFAM" id="SSF52540">
    <property type="entry name" value="P-loop containing nucleoside triphosphate hydrolases"/>
    <property type="match status" value="1"/>
</dbReference>
<dbReference type="PANTHER" id="PTHR34301">
    <property type="entry name" value="DNA-BINDING PROTEIN-RELATED"/>
    <property type="match status" value="1"/>
</dbReference>
<dbReference type="AlphaFoldDB" id="A0A1E3G2P0"/>
<evidence type="ECO:0000313" key="1">
    <source>
        <dbReference type="EMBL" id="ODN30432.1"/>
    </source>
</evidence>
<accession>A0A1E3G2P0</accession>
<dbReference type="EMBL" id="LWAF01000006">
    <property type="protein sequence ID" value="ODN30432.1"/>
    <property type="molecule type" value="Genomic_DNA"/>
</dbReference>
<sequence>MLFDPRPKVRKEELYDREEELGRLLNTDAPIILLLAPRRLGKTSLLNVFANQLEGRCLIIDCREVFHEQNYSSKNFLDYFTKLVNQNVRKNPLLREIRKVKSSTKNLKIYGLEL</sequence>
<name>A0A1E3G2P0_9BACT</name>